<feature type="domain" description="GAIN-B" evidence="8">
    <location>
        <begin position="417"/>
        <end position="562"/>
    </location>
</feature>
<evidence type="ECO:0000313" key="11">
    <source>
        <dbReference type="Proteomes" id="UP000663856"/>
    </source>
</evidence>
<dbReference type="Pfam" id="PF00002">
    <property type="entry name" value="7tm_2"/>
    <property type="match status" value="1"/>
</dbReference>
<evidence type="ECO:0000259" key="8">
    <source>
        <dbReference type="PROSITE" id="PS50221"/>
    </source>
</evidence>
<evidence type="ECO:0000256" key="2">
    <source>
        <dbReference type="ARBA" id="ARBA00022692"/>
    </source>
</evidence>
<dbReference type="CDD" id="cd00037">
    <property type="entry name" value="CLECT"/>
    <property type="match status" value="1"/>
</dbReference>
<feature type="transmembrane region" description="Helical" evidence="6">
    <location>
        <begin position="612"/>
        <end position="631"/>
    </location>
</feature>
<dbReference type="InterPro" id="IPR017981">
    <property type="entry name" value="GPCR_2-like_7TM"/>
</dbReference>
<feature type="transmembrane region" description="Helical" evidence="6">
    <location>
        <begin position="573"/>
        <end position="600"/>
    </location>
</feature>
<dbReference type="Gene3D" id="3.10.100.10">
    <property type="entry name" value="Mannose-Binding Protein A, subunit A"/>
    <property type="match status" value="1"/>
</dbReference>
<gene>
    <name evidence="10" type="ORF">WKI299_LOCUS7337</name>
</gene>
<dbReference type="InterPro" id="IPR016187">
    <property type="entry name" value="CTDL_fold"/>
</dbReference>
<dbReference type="PRINTS" id="PR00249">
    <property type="entry name" value="GPCRSECRETIN"/>
</dbReference>
<comment type="subcellular location">
    <subcellularLocation>
        <location evidence="1">Membrane</location>
        <topology evidence="1">Multi-pass membrane protein</topology>
    </subcellularLocation>
</comment>
<keyword evidence="3 6" id="KW-1133">Transmembrane helix</keyword>
<sequence length="916" mass="106095">MTIQSSKSNENVIIVISFIVKLCAELDEIFRTTSNNFLQSKVYFPVKYEESRETTEARRELCLDEFRQHETHYRRRPRLSSVCAHYCTTTMNCQSNQEQSACVSPLWSPETIKYVQKFKRICYVRITEILQYKQAKQMCHRYDLQLATIDNIQLLERLQQLNMFNTTCKGQCPKSRGYYIGLKRLLNQSKSKWIWSNNVSWTENEIDCDDYSHTSYANSSILCYIGSNGPKKITVWNENEPNNFRSPDYRGEEQCVEIIVHTGERSVLEKIDKLNDIPCPKPTFDVICQVEDTKSINITRFESFAKINDFTNIEDLLTNFENTISLTLETLVTKTQAFEDLLNRDSFTTTQTTNILNMFDQLVNVTGQIKVEDSLYKSVTNKLLQFLDSFSAKIQIGSNRSISFEYENMNLSIFDINFQNESNEWCNINTNKYMNTIIEINIQALKKQVIQSKNYRIVETIFSNFNLFPQINITNFGVPLSYQIANFTTIKADNDLIRFQIQVSESLQSYNIACAYWSFDKNNGSWVADRGCRFAGYVNNYAQCYCNHLTHFAVLMISNPQQSLELLSAFEELILTFVTYIGISLSIFGLVTTLITYVLFRDSQKNRSHISLMMLCLSILFVNCFYIPFSFTQSSSFKLNQHLFCTILGFLFHYFFIASFMWMLIMAIVQYNNFVRILNTHISHFYIKSCTIGWIVPLIFPSLVIVLGHNRGYTEESRCWINNQNLLNLTFLLPISTIILFNLILFGFILRSIFRHNAVVATQKKKYSKVQIGATLCCFVSIGCTWLFGFIVLIDPSFNHQLIFSICSSFQGFLIFLFHVYLSKPKRASWQSFFVQHGCHSHSNVSSDHKEITTVSYSTGRNASEITSSSRSNISRASTFSAADEHKTHHNLKTPTTTDHKRNELLNVVHLELSRL</sequence>
<dbReference type="InterPro" id="IPR001304">
    <property type="entry name" value="C-type_lectin-like"/>
</dbReference>
<name>A0A816NCT0_9BILA</name>
<dbReference type="GO" id="GO:0007166">
    <property type="term" value="P:cell surface receptor signaling pathway"/>
    <property type="evidence" value="ECO:0007669"/>
    <property type="project" value="InterPro"/>
</dbReference>
<feature type="transmembrane region" description="Helical" evidence="6">
    <location>
        <begin position="651"/>
        <end position="673"/>
    </location>
</feature>
<dbReference type="InterPro" id="IPR053066">
    <property type="entry name" value="ADGR_G7"/>
</dbReference>
<comment type="caution">
    <text evidence="10">The sequence shown here is derived from an EMBL/GenBank/DDBJ whole genome shotgun (WGS) entry which is preliminary data.</text>
</comment>
<evidence type="ECO:0000313" key="10">
    <source>
        <dbReference type="EMBL" id="CAF2034278.1"/>
    </source>
</evidence>
<keyword evidence="5" id="KW-1015">Disulfide bond</keyword>
<dbReference type="PANTHER" id="PTHR47767">
    <property type="entry name" value="ADHESION G PROTEIN-COUPLED RECEPTOR G7"/>
    <property type="match status" value="1"/>
</dbReference>
<evidence type="ECO:0000259" key="9">
    <source>
        <dbReference type="PROSITE" id="PS50261"/>
    </source>
</evidence>
<dbReference type="InterPro" id="IPR016186">
    <property type="entry name" value="C-type_lectin-like/link_sf"/>
</dbReference>
<proteinExistence type="predicted"/>
<dbReference type="PROSITE" id="PS50041">
    <property type="entry name" value="C_TYPE_LECTIN_2"/>
    <property type="match status" value="1"/>
</dbReference>
<dbReference type="Proteomes" id="UP000663856">
    <property type="component" value="Unassembled WGS sequence"/>
</dbReference>
<dbReference type="GO" id="GO:0016020">
    <property type="term" value="C:membrane"/>
    <property type="evidence" value="ECO:0007669"/>
    <property type="project" value="UniProtKB-SubCell"/>
</dbReference>
<reference evidence="10" key="1">
    <citation type="submission" date="2021-02" db="EMBL/GenBank/DDBJ databases">
        <authorList>
            <person name="Nowell W R."/>
        </authorList>
    </citation>
    <scope>NUCLEOTIDE SEQUENCE</scope>
</reference>
<evidence type="ECO:0000256" key="3">
    <source>
        <dbReference type="ARBA" id="ARBA00022989"/>
    </source>
</evidence>
<dbReference type="SMART" id="SM00034">
    <property type="entry name" value="CLECT"/>
    <property type="match status" value="1"/>
</dbReference>
<feature type="domain" description="G-protein coupled receptors family 2 profile 2" evidence="9">
    <location>
        <begin position="575"/>
        <end position="823"/>
    </location>
</feature>
<dbReference type="PROSITE" id="PS50261">
    <property type="entry name" value="G_PROTEIN_RECEP_F2_4"/>
    <property type="match status" value="1"/>
</dbReference>
<organism evidence="10 11">
    <name type="scientific">Rotaria magnacalcarata</name>
    <dbReference type="NCBI Taxonomy" id="392030"/>
    <lineage>
        <taxon>Eukaryota</taxon>
        <taxon>Metazoa</taxon>
        <taxon>Spiralia</taxon>
        <taxon>Gnathifera</taxon>
        <taxon>Rotifera</taxon>
        <taxon>Eurotatoria</taxon>
        <taxon>Bdelloidea</taxon>
        <taxon>Philodinida</taxon>
        <taxon>Philodinidae</taxon>
        <taxon>Rotaria</taxon>
    </lineage>
</organism>
<dbReference type="InterPro" id="IPR000832">
    <property type="entry name" value="GPCR_2_secretin-like"/>
</dbReference>
<dbReference type="GO" id="GO:0004930">
    <property type="term" value="F:G protein-coupled receptor activity"/>
    <property type="evidence" value="ECO:0007669"/>
    <property type="project" value="InterPro"/>
</dbReference>
<dbReference type="InterPro" id="IPR000203">
    <property type="entry name" value="GPS"/>
</dbReference>
<protein>
    <submittedName>
        <fullName evidence="10">Uncharacterized protein</fullName>
    </submittedName>
</protein>
<dbReference type="CDD" id="cd15040">
    <property type="entry name" value="7tmB2_Adhesion"/>
    <property type="match status" value="1"/>
</dbReference>
<accession>A0A816NCT0</accession>
<dbReference type="InterPro" id="IPR046338">
    <property type="entry name" value="GAIN_dom_sf"/>
</dbReference>
<dbReference type="PROSITE" id="PS50221">
    <property type="entry name" value="GAIN_B"/>
    <property type="match status" value="1"/>
</dbReference>
<dbReference type="Gene3D" id="1.20.1070.10">
    <property type="entry name" value="Rhodopsin 7-helix transmembrane proteins"/>
    <property type="match status" value="1"/>
</dbReference>
<dbReference type="SUPFAM" id="SSF56436">
    <property type="entry name" value="C-type lectin-like"/>
    <property type="match status" value="1"/>
</dbReference>
<dbReference type="EMBL" id="CAJNRF010002206">
    <property type="protein sequence ID" value="CAF2034278.1"/>
    <property type="molecule type" value="Genomic_DNA"/>
</dbReference>
<evidence type="ECO:0000256" key="5">
    <source>
        <dbReference type="ARBA" id="ARBA00023157"/>
    </source>
</evidence>
<evidence type="ECO:0000259" key="7">
    <source>
        <dbReference type="PROSITE" id="PS50041"/>
    </source>
</evidence>
<feature type="transmembrane region" description="Helical" evidence="6">
    <location>
        <begin position="800"/>
        <end position="822"/>
    </location>
</feature>
<keyword evidence="2 6" id="KW-0812">Transmembrane</keyword>
<dbReference type="PANTHER" id="PTHR47767:SF1">
    <property type="entry name" value="ADHESION G PROTEIN-COUPLED RECEPTOR G7"/>
    <property type="match status" value="1"/>
</dbReference>
<keyword evidence="4 6" id="KW-0472">Membrane</keyword>
<evidence type="ECO:0000256" key="4">
    <source>
        <dbReference type="ARBA" id="ARBA00023136"/>
    </source>
</evidence>
<evidence type="ECO:0000256" key="6">
    <source>
        <dbReference type="SAM" id="Phobius"/>
    </source>
</evidence>
<feature type="transmembrane region" description="Helical" evidence="6">
    <location>
        <begin position="729"/>
        <end position="750"/>
    </location>
</feature>
<evidence type="ECO:0000256" key="1">
    <source>
        <dbReference type="ARBA" id="ARBA00004141"/>
    </source>
</evidence>
<dbReference type="SMART" id="SM00303">
    <property type="entry name" value="GPS"/>
    <property type="match status" value="1"/>
</dbReference>
<dbReference type="AlphaFoldDB" id="A0A816NCT0"/>
<dbReference type="SUPFAM" id="SSF81321">
    <property type="entry name" value="Family A G protein-coupled receptor-like"/>
    <property type="match status" value="1"/>
</dbReference>
<dbReference type="InterPro" id="IPR057244">
    <property type="entry name" value="GAIN_B"/>
</dbReference>
<dbReference type="Pfam" id="PF01825">
    <property type="entry name" value="GPS"/>
    <property type="match status" value="1"/>
</dbReference>
<feature type="domain" description="C-type lectin" evidence="7">
    <location>
        <begin position="118"/>
        <end position="279"/>
    </location>
</feature>
<feature type="transmembrane region" description="Helical" evidence="6">
    <location>
        <begin position="685"/>
        <end position="709"/>
    </location>
</feature>
<feature type="transmembrane region" description="Helical" evidence="6">
    <location>
        <begin position="770"/>
        <end position="794"/>
    </location>
</feature>
<dbReference type="Gene3D" id="2.60.220.50">
    <property type="match status" value="1"/>
</dbReference>